<feature type="transmembrane region" description="Helical" evidence="3">
    <location>
        <begin position="160"/>
        <end position="183"/>
    </location>
</feature>
<dbReference type="Pfam" id="PF07155">
    <property type="entry name" value="ECF-ribofla_trS"/>
    <property type="match status" value="1"/>
</dbReference>
<feature type="transmembrane region" description="Helical" evidence="3">
    <location>
        <begin position="121"/>
        <end position="140"/>
    </location>
</feature>
<dbReference type="Proteomes" id="UP001199916">
    <property type="component" value="Unassembled WGS sequence"/>
</dbReference>
<evidence type="ECO:0000256" key="2">
    <source>
        <dbReference type="ARBA" id="ARBA00022989"/>
    </source>
</evidence>
<feature type="transmembrane region" description="Helical" evidence="3">
    <location>
        <begin position="52"/>
        <end position="76"/>
    </location>
</feature>
<dbReference type="PANTHER" id="PTHR37815">
    <property type="entry name" value="UPF0397 PROTEIN BC_2624-RELATED"/>
    <property type="match status" value="1"/>
</dbReference>
<keyword evidence="1 3" id="KW-0812">Transmembrane</keyword>
<accession>A0ABS8YFH6</accession>
<proteinExistence type="predicted"/>
<feature type="transmembrane region" description="Helical" evidence="3">
    <location>
        <begin position="20"/>
        <end position="40"/>
    </location>
</feature>
<sequence>MSEKEGLNGMKQSIFNFDTKTVVAIGIGAALYGLLSTITIPLVPQTGLRPAIAILTIFGALFGPVVGFLSGAIGHIITDLTWGGGTIWWSWVLGSAISGLGMGLVYASSSFNVNEGRSTKGNIVTLAISGSVALAVGYGISSILDVYLFGEAPDKMWVQFYASAIANIAVHLILGVSAVLGLLKLNRRNSNLRVLK</sequence>
<dbReference type="NCBIfam" id="NF010182">
    <property type="entry name" value="PRK13661.1"/>
    <property type="match status" value="1"/>
</dbReference>
<dbReference type="InterPro" id="IPR009825">
    <property type="entry name" value="ECF_substrate-spec-like"/>
</dbReference>
<reference evidence="4 5" key="1">
    <citation type="submission" date="2021-11" db="EMBL/GenBank/DDBJ databases">
        <title>Draft genome sequence of Paenibacillus profundus YoMME, a new Gram-positive bacteria with exoelectrogenic properties.</title>
        <authorList>
            <person name="Hubenova Y."/>
            <person name="Hubenova E."/>
            <person name="Manasiev Y."/>
            <person name="Peykov S."/>
            <person name="Mitov M."/>
        </authorList>
    </citation>
    <scope>NUCLEOTIDE SEQUENCE [LARGE SCALE GENOMIC DNA]</scope>
    <source>
        <strain evidence="4 5">YoMME</strain>
    </source>
</reference>
<evidence type="ECO:0000256" key="3">
    <source>
        <dbReference type="SAM" id="Phobius"/>
    </source>
</evidence>
<keyword evidence="5" id="KW-1185">Reference proteome</keyword>
<evidence type="ECO:0000256" key="1">
    <source>
        <dbReference type="ARBA" id="ARBA00022692"/>
    </source>
</evidence>
<dbReference type="PANTHER" id="PTHR37815:SF3">
    <property type="entry name" value="UPF0397 PROTEIN SPR0429"/>
    <property type="match status" value="1"/>
</dbReference>
<gene>
    <name evidence="4" type="ORF">LQV63_07860</name>
</gene>
<protein>
    <submittedName>
        <fullName evidence="4">ECF-type riboflavin transporter substrate-binding protein</fullName>
    </submittedName>
</protein>
<comment type="caution">
    <text evidence="4">The sequence shown here is derived from an EMBL/GenBank/DDBJ whole genome shotgun (WGS) entry which is preliminary data.</text>
</comment>
<evidence type="ECO:0000313" key="5">
    <source>
        <dbReference type="Proteomes" id="UP001199916"/>
    </source>
</evidence>
<feature type="transmembrane region" description="Helical" evidence="3">
    <location>
        <begin position="88"/>
        <end position="109"/>
    </location>
</feature>
<keyword evidence="2 3" id="KW-1133">Transmembrane helix</keyword>
<evidence type="ECO:0000313" key="4">
    <source>
        <dbReference type="EMBL" id="MCE5169223.1"/>
    </source>
</evidence>
<organism evidence="4 5">
    <name type="scientific">Paenibacillus profundus</name>
    <dbReference type="NCBI Taxonomy" id="1173085"/>
    <lineage>
        <taxon>Bacteria</taxon>
        <taxon>Bacillati</taxon>
        <taxon>Bacillota</taxon>
        <taxon>Bacilli</taxon>
        <taxon>Bacillales</taxon>
        <taxon>Paenibacillaceae</taxon>
        <taxon>Paenibacillus</taxon>
    </lineage>
</organism>
<dbReference type="EMBL" id="JAJNBZ010000004">
    <property type="protein sequence ID" value="MCE5169223.1"/>
    <property type="molecule type" value="Genomic_DNA"/>
</dbReference>
<keyword evidence="3" id="KW-0472">Membrane</keyword>
<name>A0ABS8YFH6_9BACL</name>
<dbReference type="Gene3D" id="1.10.1760.20">
    <property type="match status" value="1"/>
</dbReference>